<evidence type="ECO:0000256" key="5">
    <source>
        <dbReference type="ARBA" id="ARBA00022801"/>
    </source>
</evidence>
<feature type="region of interest" description="Disordered" evidence="6">
    <location>
        <begin position="485"/>
        <end position="542"/>
    </location>
</feature>
<feature type="compositionally biased region" description="Polar residues" evidence="6">
    <location>
        <begin position="532"/>
        <end position="542"/>
    </location>
</feature>
<feature type="compositionally biased region" description="Basic and acidic residues" evidence="6">
    <location>
        <begin position="793"/>
        <end position="809"/>
    </location>
</feature>
<dbReference type="Pfam" id="PF02902">
    <property type="entry name" value="Peptidase_C48"/>
    <property type="match status" value="2"/>
</dbReference>
<protein>
    <recommendedName>
        <fullName evidence="7">Ubiquitin-like protease family profile domain-containing protein</fullName>
    </recommendedName>
</protein>
<dbReference type="PANTHER" id="PTHR46896:SF3">
    <property type="entry name" value="FI06413P-RELATED"/>
    <property type="match status" value="1"/>
</dbReference>
<keyword evidence="2" id="KW-0597">Phosphoprotein</keyword>
<proteinExistence type="inferred from homology"/>
<feature type="region of interest" description="Disordered" evidence="6">
    <location>
        <begin position="563"/>
        <end position="628"/>
    </location>
</feature>
<feature type="compositionally biased region" description="Acidic residues" evidence="6">
    <location>
        <begin position="490"/>
        <end position="500"/>
    </location>
</feature>
<feature type="region of interest" description="Disordered" evidence="6">
    <location>
        <begin position="772"/>
        <end position="824"/>
    </location>
</feature>
<evidence type="ECO:0000313" key="9">
    <source>
        <dbReference type="Proteomes" id="UP000249056"/>
    </source>
</evidence>
<dbReference type="OrthoDB" id="442460at2759"/>
<dbReference type="PROSITE" id="PS50600">
    <property type="entry name" value="ULP_PROTEASE"/>
    <property type="match status" value="1"/>
</dbReference>
<feature type="compositionally biased region" description="Basic and acidic residues" evidence="6">
    <location>
        <begin position="1387"/>
        <end position="1397"/>
    </location>
</feature>
<feature type="region of interest" description="Disordered" evidence="6">
    <location>
        <begin position="1270"/>
        <end position="1425"/>
    </location>
</feature>
<evidence type="ECO:0000256" key="6">
    <source>
        <dbReference type="SAM" id="MobiDB-lite"/>
    </source>
</evidence>
<feature type="compositionally biased region" description="Polar residues" evidence="6">
    <location>
        <begin position="1403"/>
        <end position="1417"/>
    </location>
</feature>
<reference evidence="8 9" key="1">
    <citation type="submission" date="2018-06" db="EMBL/GenBank/DDBJ databases">
        <title>Genome Sequence of the Brown Rot Fungal Pathogen Monilinia fructigena.</title>
        <authorList>
            <person name="Landi L."/>
            <person name="De Miccolis Angelini R.M."/>
            <person name="Pollastro S."/>
            <person name="Abate D."/>
            <person name="Faretra F."/>
            <person name="Romanazzi G."/>
        </authorList>
    </citation>
    <scope>NUCLEOTIDE SEQUENCE [LARGE SCALE GENOMIC DNA]</scope>
    <source>
        <strain evidence="8 9">Mfrg269</strain>
    </source>
</reference>
<gene>
    <name evidence="8" type="ORF">DID88_005893</name>
</gene>
<dbReference type="Proteomes" id="UP000249056">
    <property type="component" value="Unassembled WGS sequence"/>
</dbReference>
<feature type="compositionally biased region" description="Basic and acidic residues" evidence="6">
    <location>
        <begin position="587"/>
        <end position="600"/>
    </location>
</feature>
<dbReference type="GO" id="GO:0006508">
    <property type="term" value="P:proteolysis"/>
    <property type="evidence" value="ECO:0007669"/>
    <property type="project" value="UniProtKB-KW"/>
</dbReference>
<feature type="region of interest" description="Disordered" evidence="6">
    <location>
        <begin position="371"/>
        <end position="418"/>
    </location>
</feature>
<feature type="compositionally biased region" description="Polar residues" evidence="6">
    <location>
        <begin position="1277"/>
        <end position="1286"/>
    </location>
</feature>
<accession>A0A395J1I0</accession>
<feature type="compositionally biased region" description="Low complexity" evidence="6">
    <location>
        <begin position="295"/>
        <end position="305"/>
    </location>
</feature>
<dbReference type="GO" id="GO:0070139">
    <property type="term" value="F:SUMO-specific endopeptidase activity"/>
    <property type="evidence" value="ECO:0007669"/>
    <property type="project" value="TreeGrafter"/>
</dbReference>
<feature type="domain" description="Ubiquitin-like protease family profile" evidence="7">
    <location>
        <begin position="914"/>
        <end position="1224"/>
    </location>
</feature>
<dbReference type="InterPro" id="IPR051947">
    <property type="entry name" value="Sentrin-specific_protease"/>
</dbReference>
<feature type="compositionally biased region" description="Polar residues" evidence="6">
    <location>
        <begin position="394"/>
        <end position="418"/>
    </location>
</feature>
<dbReference type="GO" id="GO:0016926">
    <property type="term" value="P:protein desumoylation"/>
    <property type="evidence" value="ECO:0007669"/>
    <property type="project" value="TreeGrafter"/>
</dbReference>
<dbReference type="InterPro" id="IPR038765">
    <property type="entry name" value="Papain-like_cys_pep_sf"/>
</dbReference>
<organism evidence="8 9">
    <name type="scientific">Monilinia fructigena</name>
    <dbReference type="NCBI Taxonomy" id="38457"/>
    <lineage>
        <taxon>Eukaryota</taxon>
        <taxon>Fungi</taxon>
        <taxon>Dikarya</taxon>
        <taxon>Ascomycota</taxon>
        <taxon>Pezizomycotina</taxon>
        <taxon>Leotiomycetes</taxon>
        <taxon>Helotiales</taxon>
        <taxon>Sclerotiniaceae</taxon>
        <taxon>Monilinia</taxon>
    </lineage>
</organism>
<dbReference type="PANTHER" id="PTHR46896">
    <property type="entry name" value="SENTRIN-SPECIFIC PROTEASE"/>
    <property type="match status" value="1"/>
</dbReference>
<dbReference type="GO" id="GO:0005634">
    <property type="term" value="C:nucleus"/>
    <property type="evidence" value="ECO:0007669"/>
    <property type="project" value="TreeGrafter"/>
</dbReference>
<dbReference type="InterPro" id="IPR003653">
    <property type="entry name" value="Peptidase_C48_C"/>
</dbReference>
<keyword evidence="3" id="KW-0645">Protease</keyword>
<feature type="compositionally biased region" description="Basic and acidic residues" evidence="6">
    <location>
        <begin position="772"/>
        <end position="781"/>
    </location>
</feature>
<evidence type="ECO:0000256" key="2">
    <source>
        <dbReference type="ARBA" id="ARBA00022553"/>
    </source>
</evidence>
<evidence type="ECO:0000259" key="7">
    <source>
        <dbReference type="PROSITE" id="PS50600"/>
    </source>
</evidence>
<feature type="compositionally biased region" description="Low complexity" evidence="6">
    <location>
        <begin position="1024"/>
        <end position="1041"/>
    </location>
</feature>
<dbReference type="SUPFAM" id="SSF54001">
    <property type="entry name" value="Cysteine proteinases"/>
    <property type="match status" value="2"/>
</dbReference>
<evidence type="ECO:0000256" key="3">
    <source>
        <dbReference type="ARBA" id="ARBA00022670"/>
    </source>
</evidence>
<dbReference type="Gene3D" id="3.40.395.10">
    <property type="entry name" value="Adenoviral Proteinase, Chain A"/>
    <property type="match status" value="2"/>
</dbReference>
<comment type="caution">
    <text evidence="8">The sequence shown here is derived from an EMBL/GenBank/DDBJ whole genome shotgun (WGS) entry which is preliminary data.</text>
</comment>
<dbReference type="GO" id="GO:0005737">
    <property type="term" value="C:cytoplasm"/>
    <property type="evidence" value="ECO:0007669"/>
    <property type="project" value="TreeGrafter"/>
</dbReference>
<feature type="compositionally biased region" description="Basic and acidic residues" evidence="6">
    <location>
        <begin position="1359"/>
        <end position="1374"/>
    </location>
</feature>
<feature type="region of interest" description="Disordered" evidence="6">
    <location>
        <begin position="1011"/>
        <end position="1052"/>
    </location>
</feature>
<feature type="region of interest" description="Disordered" evidence="6">
    <location>
        <begin position="1"/>
        <end position="30"/>
    </location>
</feature>
<keyword evidence="5" id="KW-0378">Hydrolase</keyword>
<evidence type="ECO:0000313" key="8">
    <source>
        <dbReference type="EMBL" id="RAL66221.1"/>
    </source>
</evidence>
<feature type="region of interest" description="Disordered" evidence="6">
    <location>
        <begin position="123"/>
        <end position="142"/>
    </location>
</feature>
<evidence type="ECO:0000256" key="1">
    <source>
        <dbReference type="ARBA" id="ARBA00005234"/>
    </source>
</evidence>
<feature type="compositionally biased region" description="Basic and acidic residues" evidence="6">
    <location>
        <begin position="1"/>
        <end position="29"/>
    </location>
</feature>
<feature type="region of interest" description="Disordered" evidence="6">
    <location>
        <begin position="282"/>
        <end position="305"/>
    </location>
</feature>
<sequence>MNSLIKPKEATVRNFQKENERRPSEEEINHQIISRSNETTAVLNKYSDKPRNLVIIDDSDPDIDEAAEVTSTTQKRALTTKIETTTRTQTRTRTRTSSINYYEDIEPPKIISKVFNDSLQQTNQHQQRIYERPSSEGAQTSCPRKQLDFIDNPEIIPRHHYLKTRMNLQHISEINGIDGDKIEKEKGEGKETETETETEKQKEREKGLRELIAERGELDSIDSICHIDGSNLAQVKSNNIQKVSHDENIQLSNANNEEPSPIFQHISDFDCLENHTSATTAVNDTAVDDAPEQRTPNPNKTPNKNLWSFAYHRYFNRIGSSRISQVSEAILEAHNKMVKPGSGGPTPTNRLTNSQNAAAPLRNRALPPIVLDEPPYKKQRTEQVPSSKFREPNQFEQGASQDQKPVRQIPTQGQYNNSSYQEAGYSAAERWGAAVNEYQAVDQLVHPMKRTRNRKVNRPLGSHDFSNGSSGFRAEQKANAKRIAKSSCSEDLEDPIDVDELQAPPSATKTTLRVEVPSHGNEQIPVPRANRPQKSQLFSKSQASKQISLNYLQKRGILMQSQVEGGSEDELSQDTAPELSRGKQGNKSHDEKNTYNHDCDESYGNEQSRDTTGDISHTDFGNRGNGSYKLLNQGRSKKFGVNRLFSESRYWHRETTSETCHLILDQSNGNVRIMNNMTDKHDGFLIRPASILSFKYCPESCKMVIGKSKEASPMHEPKIFIDFYSIKDAYTFRVSLLNFTSDNTHQASVHESDIDQIFLRTCQILNKRAGQEFKKRSRAQELPEDLQVMASNQRERTVEDPHSLKHDSRQSYVDNPPRPKRPKLHEKMQDLPAQNDSNGLKGNAESIEATDFYEITSETNGTCTSLRSTDRRKSYKTALKERTPSPERWSEVNRDWADAWHTSVVYPKTGKKTATVDKQDIYRLDNGEFLNDNLIMFYLLWLEQHHPELTKRVYVHNTFFYASLTKTAKGKRGINYEAVERWTAKVDLPSYDYIIVPSMRTLIEESQSLKNGAKPELNSEIESCETSKPTTPSESPQPTSERLSNEIDETEVDNSLKDLSLMNSDGDETQTPLDVQAVEHIPPSNHGLPTISPGDESDNVTASKFATNVIDLAQSSSPLAKPDSAVKGKKHLPNRAYNLKQPRIITLDSLAQKHPSTCSNLKDYMVAEIKAKKQISITPPKTLGMTAKTQAKDDRTGLYPGTGLPLQGNYCDCGVYLLSYMEEFFERPDGFIEDIVENKYKVEGNRNDTPEFRVKIRNILFKLQAEQVLESEVERPNPQTTSLSTSSRDRKQPAFAPSTLDLGRNNDNWTGVARSSPDSLPIPKRKEVINIEDSQNNLQEQSEEESASNRVNDANYIAIEDKPKSRGCGRETRQAARTTVESGPSERCVHFENRDSFEEQESTQESANHRSMTQQQQSKEEISYP</sequence>
<keyword evidence="9" id="KW-1185">Reference proteome</keyword>
<name>A0A395J1I0_9HELO</name>
<feature type="region of interest" description="Disordered" evidence="6">
    <location>
        <begin position="179"/>
        <end position="205"/>
    </location>
</feature>
<comment type="similarity">
    <text evidence="1">Belongs to the peptidase C48 family.</text>
</comment>
<dbReference type="EMBL" id="QKRW01000007">
    <property type="protein sequence ID" value="RAL66221.1"/>
    <property type="molecule type" value="Genomic_DNA"/>
</dbReference>
<keyword evidence="4" id="KW-0833">Ubl conjugation pathway</keyword>
<evidence type="ECO:0000256" key="4">
    <source>
        <dbReference type="ARBA" id="ARBA00022786"/>
    </source>
</evidence>